<sequence>MTRRAAMQRRTTSGLQPI</sequence>
<accession>A0A0A8Z6Z3</accession>
<protein>
    <submittedName>
        <fullName evidence="1">Uncharacterized protein</fullName>
    </submittedName>
</protein>
<organism evidence="1">
    <name type="scientific">Arundo donax</name>
    <name type="common">Giant reed</name>
    <name type="synonym">Donax arundinaceus</name>
    <dbReference type="NCBI Taxonomy" id="35708"/>
    <lineage>
        <taxon>Eukaryota</taxon>
        <taxon>Viridiplantae</taxon>
        <taxon>Streptophyta</taxon>
        <taxon>Embryophyta</taxon>
        <taxon>Tracheophyta</taxon>
        <taxon>Spermatophyta</taxon>
        <taxon>Magnoliopsida</taxon>
        <taxon>Liliopsida</taxon>
        <taxon>Poales</taxon>
        <taxon>Poaceae</taxon>
        <taxon>PACMAD clade</taxon>
        <taxon>Arundinoideae</taxon>
        <taxon>Arundineae</taxon>
        <taxon>Arundo</taxon>
    </lineage>
</organism>
<reference evidence="1" key="2">
    <citation type="journal article" date="2015" name="Data Brief">
        <title>Shoot transcriptome of the giant reed, Arundo donax.</title>
        <authorList>
            <person name="Barrero R.A."/>
            <person name="Guerrero F.D."/>
            <person name="Moolhuijzen P."/>
            <person name="Goolsby J.A."/>
            <person name="Tidwell J."/>
            <person name="Bellgard S.E."/>
            <person name="Bellgard M.I."/>
        </authorList>
    </citation>
    <scope>NUCLEOTIDE SEQUENCE</scope>
    <source>
        <tissue evidence="1">Shoot tissue taken approximately 20 cm above the soil surface</tissue>
    </source>
</reference>
<dbReference type="AlphaFoldDB" id="A0A0A8Z6Z3"/>
<name>A0A0A8Z6Z3_ARUDO</name>
<evidence type="ECO:0000313" key="1">
    <source>
        <dbReference type="EMBL" id="JAD35159.1"/>
    </source>
</evidence>
<reference evidence="1" key="1">
    <citation type="submission" date="2014-09" db="EMBL/GenBank/DDBJ databases">
        <authorList>
            <person name="Magalhaes I.L.F."/>
            <person name="Oliveira U."/>
            <person name="Santos F.R."/>
            <person name="Vidigal T.H.D.A."/>
            <person name="Brescovit A.D."/>
            <person name="Santos A.J."/>
        </authorList>
    </citation>
    <scope>NUCLEOTIDE SEQUENCE</scope>
    <source>
        <tissue evidence="1">Shoot tissue taken approximately 20 cm above the soil surface</tissue>
    </source>
</reference>
<proteinExistence type="predicted"/>
<dbReference type="EMBL" id="GBRH01262736">
    <property type="protein sequence ID" value="JAD35159.1"/>
    <property type="molecule type" value="Transcribed_RNA"/>
</dbReference>